<evidence type="ECO:0000313" key="3">
    <source>
        <dbReference type="EMBL" id="KPW15268.1"/>
    </source>
</evidence>
<dbReference type="Proteomes" id="UP000050297">
    <property type="component" value="Unassembled WGS sequence"/>
</dbReference>
<dbReference type="RefSeq" id="WP_032620548.1">
    <property type="nucleotide sequence ID" value="NZ_LGAR01000166.1"/>
</dbReference>
<accession>A0A0P9LE46</accession>
<evidence type="ECO:0000256" key="2">
    <source>
        <dbReference type="SAM" id="Phobius"/>
    </source>
</evidence>
<sequence>MPSQKDELELEKLQAEVHKFVAEARKMIAETNKLQRETSFYPSVAAGGLITVIVTAAAFIHKLQAASIQ</sequence>
<reference evidence="3 4" key="1">
    <citation type="submission" date="2015-09" db="EMBL/GenBank/DDBJ databases">
        <title>Genome announcement of multiple Pseudomonas syringae strains.</title>
        <authorList>
            <person name="Thakur S."/>
            <person name="Wang P.W."/>
            <person name="Gong Y."/>
            <person name="Weir B.S."/>
            <person name="Guttman D.S."/>
        </authorList>
    </citation>
    <scope>NUCLEOTIDE SEQUENCE [LARGE SCALE GENOMIC DNA]</scope>
    <source>
        <strain evidence="3 4">ICMP2802</strain>
    </source>
</reference>
<keyword evidence="2" id="KW-1133">Transmembrane helix</keyword>
<protein>
    <submittedName>
        <fullName evidence="3">Uncharacterized protein</fullName>
    </submittedName>
</protein>
<evidence type="ECO:0000313" key="4">
    <source>
        <dbReference type="Proteomes" id="UP000050297"/>
    </source>
</evidence>
<evidence type="ECO:0000256" key="1">
    <source>
        <dbReference type="SAM" id="Coils"/>
    </source>
</evidence>
<feature type="transmembrane region" description="Helical" evidence="2">
    <location>
        <begin position="40"/>
        <end position="60"/>
    </location>
</feature>
<dbReference type="PATRIC" id="fig|199198.5.peg.1790"/>
<name>A0A0P9LE46_PSESX</name>
<feature type="coiled-coil region" evidence="1">
    <location>
        <begin position="3"/>
        <end position="30"/>
    </location>
</feature>
<organism evidence="3 4">
    <name type="scientific">Pseudomonas syringae pv. aceris</name>
    <dbReference type="NCBI Taxonomy" id="199198"/>
    <lineage>
        <taxon>Bacteria</taxon>
        <taxon>Pseudomonadati</taxon>
        <taxon>Pseudomonadota</taxon>
        <taxon>Gammaproteobacteria</taxon>
        <taxon>Pseudomonadales</taxon>
        <taxon>Pseudomonadaceae</taxon>
        <taxon>Pseudomonas</taxon>
        <taxon>Pseudomonas syringae</taxon>
    </lineage>
</organism>
<keyword evidence="1" id="KW-0175">Coiled coil</keyword>
<dbReference type="EMBL" id="LJPM01000432">
    <property type="protein sequence ID" value="KPW15268.1"/>
    <property type="molecule type" value="Genomic_DNA"/>
</dbReference>
<keyword evidence="2" id="KW-0812">Transmembrane</keyword>
<keyword evidence="2" id="KW-0472">Membrane</keyword>
<proteinExistence type="predicted"/>
<gene>
    <name evidence="3" type="ORF">ALO91_01250</name>
</gene>
<comment type="caution">
    <text evidence="3">The sequence shown here is derived from an EMBL/GenBank/DDBJ whole genome shotgun (WGS) entry which is preliminary data.</text>
</comment>
<dbReference type="AlphaFoldDB" id="A0A0P9LE46"/>